<dbReference type="Proteomes" id="UP000186609">
    <property type="component" value="Chromosome"/>
</dbReference>
<dbReference type="RefSeq" id="WP_076200544.1">
    <property type="nucleotide sequence ID" value="NZ_CP019236.1"/>
</dbReference>
<dbReference type="SUPFAM" id="SSF48498">
    <property type="entry name" value="Tetracyclin repressor-like, C-terminal domain"/>
    <property type="match status" value="1"/>
</dbReference>
<evidence type="ECO:0000256" key="2">
    <source>
        <dbReference type="ARBA" id="ARBA00023125"/>
    </source>
</evidence>
<dbReference type="GO" id="GO:0003677">
    <property type="term" value="F:DNA binding"/>
    <property type="evidence" value="ECO:0007669"/>
    <property type="project" value="UniProtKB-UniRule"/>
</dbReference>
<dbReference type="Gene3D" id="1.10.357.10">
    <property type="entry name" value="Tetracycline Repressor, domain 2"/>
    <property type="match status" value="1"/>
</dbReference>
<dbReference type="PANTHER" id="PTHR47506:SF1">
    <property type="entry name" value="HTH-TYPE TRANSCRIPTIONAL REGULATOR YJDC"/>
    <property type="match status" value="1"/>
</dbReference>
<keyword evidence="7" id="KW-1185">Reference proteome</keyword>
<dbReference type="SUPFAM" id="SSF46689">
    <property type="entry name" value="Homeodomain-like"/>
    <property type="match status" value="1"/>
</dbReference>
<sequence length="203" mass="21579">MPSRTSLKTTASRGAAPNERVSARDKLLASATALFYEEGFNAVGIDRVIAHAGVAKASLYDCFGSKEELVRSYLDQRHAARQARISEGLAQFKTPRERLLGVFDLLEKLVVETGFRGCAFVKADAQAKADSSVRAVLDEARAWMRELFTGLARDAGVADAEGLARQLVILYDGATVAAQMDHDPGAVAAARGVAAALLEAALA</sequence>
<keyword evidence="3" id="KW-0804">Transcription</keyword>
<dbReference type="EMBL" id="CP019236">
    <property type="protein sequence ID" value="APW38665.1"/>
    <property type="molecule type" value="Genomic_DNA"/>
</dbReference>
<dbReference type="PROSITE" id="PS50977">
    <property type="entry name" value="HTH_TETR_2"/>
    <property type="match status" value="1"/>
</dbReference>
<feature type="DNA-binding region" description="H-T-H motif" evidence="4">
    <location>
        <begin position="44"/>
        <end position="63"/>
    </location>
</feature>
<organism evidence="6 7">
    <name type="scientific">Rhodoferax koreensis</name>
    <dbReference type="NCBI Taxonomy" id="1842727"/>
    <lineage>
        <taxon>Bacteria</taxon>
        <taxon>Pseudomonadati</taxon>
        <taxon>Pseudomonadota</taxon>
        <taxon>Betaproteobacteria</taxon>
        <taxon>Burkholderiales</taxon>
        <taxon>Comamonadaceae</taxon>
        <taxon>Rhodoferax</taxon>
    </lineage>
</organism>
<proteinExistence type="predicted"/>
<dbReference type="Pfam" id="PF00440">
    <property type="entry name" value="TetR_N"/>
    <property type="match status" value="1"/>
</dbReference>
<dbReference type="STRING" id="1842727.RD110_16860"/>
<dbReference type="InterPro" id="IPR009057">
    <property type="entry name" value="Homeodomain-like_sf"/>
</dbReference>
<dbReference type="OrthoDB" id="116240at2"/>
<dbReference type="PRINTS" id="PR00455">
    <property type="entry name" value="HTHTETR"/>
</dbReference>
<evidence type="ECO:0000259" key="5">
    <source>
        <dbReference type="PROSITE" id="PS50977"/>
    </source>
</evidence>
<evidence type="ECO:0000256" key="4">
    <source>
        <dbReference type="PROSITE-ProRule" id="PRU00335"/>
    </source>
</evidence>
<name>A0A1P8JY48_9BURK</name>
<evidence type="ECO:0000256" key="1">
    <source>
        <dbReference type="ARBA" id="ARBA00023015"/>
    </source>
</evidence>
<evidence type="ECO:0000256" key="3">
    <source>
        <dbReference type="ARBA" id="ARBA00023163"/>
    </source>
</evidence>
<keyword evidence="2 4" id="KW-0238">DNA-binding</keyword>
<reference evidence="6 7" key="1">
    <citation type="submission" date="2017-01" db="EMBL/GenBank/DDBJ databases">
        <authorList>
            <person name="Mah S.A."/>
            <person name="Swanson W.J."/>
            <person name="Moy G.W."/>
            <person name="Vacquier V.D."/>
        </authorList>
    </citation>
    <scope>NUCLEOTIDE SEQUENCE [LARGE SCALE GENOMIC DNA]</scope>
    <source>
        <strain evidence="6 7">DCY110</strain>
    </source>
</reference>
<keyword evidence="1" id="KW-0805">Transcription regulation</keyword>
<dbReference type="InterPro" id="IPR036271">
    <property type="entry name" value="Tet_transcr_reg_TetR-rel_C_sf"/>
</dbReference>
<dbReference type="KEGG" id="rhy:RD110_16860"/>
<evidence type="ECO:0000313" key="6">
    <source>
        <dbReference type="EMBL" id="APW38665.1"/>
    </source>
</evidence>
<dbReference type="AlphaFoldDB" id="A0A1P8JY48"/>
<protein>
    <submittedName>
        <fullName evidence="6">TetR family transcriptional regulator</fullName>
    </submittedName>
</protein>
<dbReference type="PANTHER" id="PTHR47506">
    <property type="entry name" value="TRANSCRIPTIONAL REGULATORY PROTEIN"/>
    <property type="match status" value="1"/>
</dbReference>
<evidence type="ECO:0000313" key="7">
    <source>
        <dbReference type="Proteomes" id="UP000186609"/>
    </source>
</evidence>
<dbReference type="InterPro" id="IPR001647">
    <property type="entry name" value="HTH_TetR"/>
</dbReference>
<accession>A0A1P8JY48</accession>
<gene>
    <name evidence="6" type="ORF">RD110_16860</name>
</gene>
<feature type="domain" description="HTH tetR-type" evidence="5">
    <location>
        <begin position="21"/>
        <end position="81"/>
    </location>
</feature>